<dbReference type="Proteomes" id="UP000002255">
    <property type="component" value="Chromosome"/>
</dbReference>
<dbReference type="KEGG" id="xce:Xcel_0564"/>
<protein>
    <submittedName>
        <fullName evidence="1">Uncharacterized protein</fullName>
    </submittedName>
</protein>
<dbReference type="AlphaFoldDB" id="D1BWM1"/>
<reference evidence="1 2" key="2">
    <citation type="journal article" date="2010" name="Stand. Genomic Sci.">
        <title>Complete genome sequence of Xylanimonas cellulosilytica type strain (XIL07).</title>
        <authorList>
            <person name="Foster B."/>
            <person name="Pukall R."/>
            <person name="Abt B."/>
            <person name="Nolan M."/>
            <person name="Glavina Del Rio T."/>
            <person name="Chen F."/>
            <person name="Lucas S."/>
            <person name="Tice H."/>
            <person name="Pitluck S."/>
            <person name="Cheng J.-F."/>
            <person name="Chertkov O."/>
            <person name="Brettin T."/>
            <person name="Han C."/>
            <person name="Detter J.C."/>
            <person name="Bruce D."/>
            <person name="Goodwin L."/>
            <person name="Ivanova N."/>
            <person name="Mavromatis K."/>
            <person name="Pati A."/>
            <person name="Mikhailova N."/>
            <person name="Chen A."/>
            <person name="Palaniappan K."/>
            <person name="Land M."/>
            <person name="Hauser L."/>
            <person name="Chang Y.-J."/>
            <person name="Jeffries C.D."/>
            <person name="Chain P."/>
            <person name="Rohde M."/>
            <person name="Goeker M."/>
            <person name="Bristow J."/>
            <person name="Eisen J.A."/>
            <person name="Markowitz V."/>
            <person name="Hugenholtz P."/>
            <person name="Kyrpides N.C."/>
            <person name="Klenk H.-P."/>
            <person name="Lapidus A."/>
        </authorList>
    </citation>
    <scope>NUCLEOTIDE SEQUENCE [LARGE SCALE GENOMIC DNA]</scope>
    <source>
        <strain evidence="2">DSM 15894 / CECT 5975 / LMG 20990 / XIL07</strain>
    </source>
</reference>
<evidence type="ECO:0000313" key="1">
    <source>
        <dbReference type="EMBL" id="ACZ29603.1"/>
    </source>
</evidence>
<gene>
    <name evidence="1" type="ordered locus">Xcel_0564</name>
</gene>
<organism evidence="1 2">
    <name type="scientific">Xylanimonas cellulosilytica (strain DSM 15894 / JCM 12276 / CECT 5975 / KCTC 9989 / LMG 20990 / NBRC 107835 / XIL07)</name>
    <dbReference type="NCBI Taxonomy" id="446471"/>
    <lineage>
        <taxon>Bacteria</taxon>
        <taxon>Bacillati</taxon>
        <taxon>Actinomycetota</taxon>
        <taxon>Actinomycetes</taxon>
        <taxon>Micrococcales</taxon>
        <taxon>Promicromonosporaceae</taxon>
        <taxon>Xylanimonas</taxon>
    </lineage>
</organism>
<keyword evidence="2" id="KW-1185">Reference proteome</keyword>
<dbReference type="HOGENOM" id="CLU_2249052_0_0_11"/>
<proteinExistence type="predicted"/>
<name>D1BWM1_XYLCX</name>
<sequence>MSHTSAMSRDVAHTTARSFVSRAYPSIRNDDHTWSSPEVVTYASVEHRVNALRVHVSVGEAATLVLPADEAAALCDHIRAALDDLAAHATPTGSDRTRAATQAA</sequence>
<dbReference type="EMBL" id="CP001821">
    <property type="protein sequence ID" value="ACZ29603.1"/>
    <property type="molecule type" value="Genomic_DNA"/>
</dbReference>
<evidence type="ECO:0000313" key="2">
    <source>
        <dbReference type="Proteomes" id="UP000002255"/>
    </source>
</evidence>
<accession>D1BWM1</accession>
<reference evidence="2" key="1">
    <citation type="submission" date="2009-11" db="EMBL/GenBank/DDBJ databases">
        <title>The complete chromosome of Xylanimonas cellulosilytica DSM 15894.</title>
        <authorList>
            <consortium name="US DOE Joint Genome Institute (JGI-PGF)"/>
            <person name="Lucas S."/>
            <person name="Copeland A."/>
            <person name="Lapidus A."/>
            <person name="Glavina del Rio T."/>
            <person name="Dalin E."/>
            <person name="Tice H."/>
            <person name="Bruce D."/>
            <person name="Goodwin L."/>
            <person name="Pitluck S."/>
            <person name="Kyrpides N."/>
            <person name="Mavromatis K."/>
            <person name="Ivanova N."/>
            <person name="Mikhailova N."/>
            <person name="Foster B."/>
            <person name="Clum A."/>
            <person name="Brettin T."/>
            <person name="Detter J.C."/>
            <person name="Han C."/>
            <person name="Larimer F."/>
            <person name="Land M."/>
            <person name="Hauser L."/>
            <person name="Markowitz V."/>
            <person name="Cheng J.F."/>
            <person name="Hugenholtz P."/>
            <person name="Woyke T."/>
            <person name="Wu D."/>
            <person name="Gehrich-Schroeter G."/>
            <person name="Schneider S."/>
            <person name="Pukall S.R."/>
            <person name="Klenk H.P."/>
            <person name="Eisen J.A."/>
        </authorList>
    </citation>
    <scope>NUCLEOTIDE SEQUENCE [LARGE SCALE GENOMIC DNA]</scope>
    <source>
        <strain evidence="2">DSM 15894 / CECT 5975 / LMG 20990 / XIL07</strain>
    </source>
</reference>